<evidence type="ECO:0000313" key="1">
    <source>
        <dbReference type="EMBL" id="KKM90264.1"/>
    </source>
</evidence>
<feature type="non-terminal residue" evidence="1">
    <location>
        <position position="43"/>
    </location>
</feature>
<comment type="caution">
    <text evidence="1">The sequence shown here is derived from an EMBL/GenBank/DDBJ whole genome shotgun (WGS) entry which is preliminary data.</text>
</comment>
<dbReference type="EMBL" id="LAZR01006693">
    <property type="protein sequence ID" value="KKM90264.1"/>
    <property type="molecule type" value="Genomic_DNA"/>
</dbReference>
<name>A0A0F9L643_9ZZZZ</name>
<reference evidence="1" key="1">
    <citation type="journal article" date="2015" name="Nature">
        <title>Complex archaea that bridge the gap between prokaryotes and eukaryotes.</title>
        <authorList>
            <person name="Spang A."/>
            <person name="Saw J.H."/>
            <person name="Jorgensen S.L."/>
            <person name="Zaremba-Niedzwiedzka K."/>
            <person name="Martijn J."/>
            <person name="Lind A.E."/>
            <person name="van Eijk R."/>
            <person name="Schleper C."/>
            <person name="Guy L."/>
            <person name="Ettema T.J."/>
        </authorList>
    </citation>
    <scope>NUCLEOTIDE SEQUENCE</scope>
</reference>
<dbReference type="AlphaFoldDB" id="A0A0F9L643"/>
<protein>
    <submittedName>
        <fullName evidence="1">Uncharacterized protein</fullName>
    </submittedName>
</protein>
<gene>
    <name evidence="1" type="ORF">LCGC14_1240240</name>
</gene>
<accession>A0A0F9L643</accession>
<proteinExistence type="predicted"/>
<sequence length="43" mass="5317">MSKETYQDIWVKGKLVRDGKRDCENRYKLIRTFCEQYTRPFTI</sequence>
<organism evidence="1">
    <name type="scientific">marine sediment metagenome</name>
    <dbReference type="NCBI Taxonomy" id="412755"/>
    <lineage>
        <taxon>unclassified sequences</taxon>
        <taxon>metagenomes</taxon>
        <taxon>ecological metagenomes</taxon>
    </lineage>
</organism>